<dbReference type="AlphaFoldDB" id="A0A834N871"/>
<reference evidence="2" key="1">
    <citation type="journal article" date="2020" name="G3 (Bethesda)">
        <title>High-Quality Assemblies for Three Invasive Social Wasps from the &lt;i&gt;Vespula&lt;/i&gt; Genus.</title>
        <authorList>
            <person name="Harrop T.W.R."/>
            <person name="Guhlin J."/>
            <person name="McLaughlin G.M."/>
            <person name="Permina E."/>
            <person name="Stockwell P."/>
            <person name="Gilligan J."/>
            <person name="Le Lec M.F."/>
            <person name="Gruber M.A.M."/>
            <person name="Quinn O."/>
            <person name="Lovegrove M."/>
            <person name="Duncan E.J."/>
            <person name="Remnant E.J."/>
            <person name="Van Eeckhoven J."/>
            <person name="Graham B."/>
            <person name="Knapp R.A."/>
            <person name="Langford K.W."/>
            <person name="Kronenberg Z."/>
            <person name="Press M.O."/>
            <person name="Eacker S.M."/>
            <person name="Wilson-Rankin E.E."/>
            <person name="Purcell J."/>
            <person name="Lester P.J."/>
            <person name="Dearden P.K."/>
        </authorList>
    </citation>
    <scope>NUCLEOTIDE SEQUENCE</scope>
    <source>
        <strain evidence="2">Linc-1</strain>
    </source>
</reference>
<evidence type="ECO:0000313" key="3">
    <source>
        <dbReference type="Proteomes" id="UP000617340"/>
    </source>
</evidence>
<dbReference type="InterPro" id="IPR001563">
    <property type="entry name" value="Peptidase_S10"/>
</dbReference>
<dbReference type="Proteomes" id="UP000617340">
    <property type="component" value="Unassembled WGS sequence"/>
</dbReference>
<dbReference type="Gene3D" id="3.40.50.1820">
    <property type="entry name" value="alpha/beta hydrolase"/>
    <property type="match status" value="1"/>
</dbReference>
<evidence type="ECO:0000256" key="1">
    <source>
        <dbReference type="ARBA" id="ARBA00009431"/>
    </source>
</evidence>
<dbReference type="SUPFAM" id="SSF53474">
    <property type="entry name" value="alpha/beta-Hydrolases"/>
    <property type="match status" value="1"/>
</dbReference>
<comment type="caution">
    <text evidence="2">The sequence shown here is derived from an EMBL/GenBank/DDBJ whole genome shotgun (WGS) entry which is preliminary data.</text>
</comment>
<proteinExistence type="inferred from homology"/>
<dbReference type="Pfam" id="PF00450">
    <property type="entry name" value="Peptidase_S10"/>
    <property type="match status" value="1"/>
</dbReference>
<dbReference type="GO" id="GO:0004185">
    <property type="term" value="F:serine-type carboxypeptidase activity"/>
    <property type="evidence" value="ECO:0007669"/>
    <property type="project" value="InterPro"/>
</dbReference>
<comment type="similarity">
    <text evidence="1">Belongs to the peptidase S10 family.</text>
</comment>
<sequence>MHKNKVLHFLNFFRNFMYIDNPIDIVYNFNRNDKSYANNEIKVARDIHNALVRFFKLFPELWNNNFFNIDEFYDDKYIPAVSYIIKDYNIKV</sequence>
<dbReference type="EMBL" id="JACSDZ010000007">
    <property type="protein sequence ID" value="KAF7399827.1"/>
    <property type="molecule type" value="Genomic_DNA"/>
</dbReference>
<protein>
    <submittedName>
        <fullName evidence="2">Uncharacterized protein</fullName>
    </submittedName>
</protein>
<name>A0A834N871_VESGE</name>
<dbReference type="GO" id="GO:0006508">
    <property type="term" value="P:proteolysis"/>
    <property type="evidence" value="ECO:0007669"/>
    <property type="project" value="InterPro"/>
</dbReference>
<dbReference type="InterPro" id="IPR029058">
    <property type="entry name" value="AB_hydrolase_fold"/>
</dbReference>
<gene>
    <name evidence="2" type="ORF">HZH68_008419</name>
</gene>
<accession>A0A834N871</accession>
<evidence type="ECO:0000313" key="2">
    <source>
        <dbReference type="EMBL" id="KAF7399827.1"/>
    </source>
</evidence>
<keyword evidence="3" id="KW-1185">Reference proteome</keyword>
<organism evidence="2 3">
    <name type="scientific">Vespula germanica</name>
    <name type="common">German yellow jacket</name>
    <name type="synonym">Paravespula germanica</name>
    <dbReference type="NCBI Taxonomy" id="30212"/>
    <lineage>
        <taxon>Eukaryota</taxon>
        <taxon>Metazoa</taxon>
        <taxon>Ecdysozoa</taxon>
        <taxon>Arthropoda</taxon>
        <taxon>Hexapoda</taxon>
        <taxon>Insecta</taxon>
        <taxon>Pterygota</taxon>
        <taxon>Neoptera</taxon>
        <taxon>Endopterygota</taxon>
        <taxon>Hymenoptera</taxon>
        <taxon>Apocrita</taxon>
        <taxon>Aculeata</taxon>
        <taxon>Vespoidea</taxon>
        <taxon>Vespidae</taxon>
        <taxon>Vespinae</taxon>
        <taxon>Vespula</taxon>
    </lineage>
</organism>